<keyword evidence="3" id="KW-1185">Reference proteome</keyword>
<accession>A0A8J4UTK8</accession>
<name>A0A8J4UTK8_CLAMG</name>
<reference evidence="2" key="1">
    <citation type="submission" date="2020-07" db="EMBL/GenBank/DDBJ databases">
        <title>Clarias magur genome sequencing, assembly and annotation.</title>
        <authorList>
            <person name="Kushwaha B."/>
            <person name="Kumar R."/>
            <person name="Das P."/>
            <person name="Joshi C.G."/>
            <person name="Kumar D."/>
            <person name="Nagpure N.S."/>
            <person name="Pandey M."/>
            <person name="Agarwal S."/>
            <person name="Srivastava S."/>
            <person name="Singh M."/>
            <person name="Sahoo L."/>
            <person name="Jayasankar P."/>
            <person name="Meher P.K."/>
            <person name="Koringa P.G."/>
            <person name="Iquebal M.A."/>
            <person name="Das S.P."/>
            <person name="Bit A."/>
            <person name="Patnaik S."/>
            <person name="Patel N."/>
            <person name="Shah T.M."/>
            <person name="Hinsu A."/>
            <person name="Jena J.K."/>
        </authorList>
    </citation>
    <scope>NUCLEOTIDE SEQUENCE</scope>
    <source>
        <strain evidence="2">CIFAMagur01</strain>
        <tissue evidence="2">Testis</tissue>
    </source>
</reference>
<dbReference type="AlphaFoldDB" id="A0A8J4UTK8"/>
<sequence>PTHHECSPPRFPSPRRRDTTKPGYSSSGRRALGPGRGPLPLRPSSRSRPETASLLFAR</sequence>
<protein>
    <submittedName>
        <fullName evidence="2">Uncharacterized protein</fullName>
    </submittedName>
</protein>
<feature type="region of interest" description="Disordered" evidence="1">
    <location>
        <begin position="1"/>
        <end position="58"/>
    </location>
</feature>
<dbReference type="EMBL" id="QNUK01000024">
    <property type="protein sequence ID" value="KAF5907167.1"/>
    <property type="molecule type" value="Genomic_DNA"/>
</dbReference>
<proteinExistence type="predicted"/>
<organism evidence="2 3">
    <name type="scientific">Clarias magur</name>
    <name type="common">Asian catfish</name>
    <name type="synonym">Macropteronotus magur</name>
    <dbReference type="NCBI Taxonomy" id="1594786"/>
    <lineage>
        <taxon>Eukaryota</taxon>
        <taxon>Metazoa</taxon>
        <taxon>Chordata</taxon>
        <taxon>Craniata</taxon>
        <taxon>Vertebrata</taxon>
        <taxon>Euteleostomi</taxon>
        <taxon>Actinopterygii</taxon>
        <taxon>Neopterygii</taxon>
        <taxon>Teleostei</taxon>
        <taxon>Ostariophysi</taxon>
        <taxon>Siluriformes</taxon>
        <taxon>Clariidae</taxon>
        <taxon>Clarias</taxon>
    </lineage>
</organism>
<comment type="caution">
    <text evidence="2">The sequence shown here is derived from an EMBL/GenBank/DDBJ whole genome shotgun (WGS) entry which is preliminary data.</text>
</comment>
<feature type="compositionally biased region" description="Low complexity" evidence="1">
    <location>
        <begin position="25"/>
        <end position="46"/>
    </location>
</feature>
<feature type="non-terminal residue" evidence="2">
    <location>
        <position position="58"/>
    </location>
</feature>
<evidence type="ECO:0000313" key="2">
    <source>
        <dbReference type="EMBL" id="KAF5907167.1"/>
    </source>
</evidence>
<gene>
    <name evidence="2" type="ORF">DAT39_003035</name>
</gene>
<feature type="non-terminal residue" evidence="2">
    <location>
        <position position="1"/>
    </location>
</feature>
<evidence type="ECO:0000256" key="1">
    <source>
        <dbReference type="SAM" id="MobiDB-lite"/>
    </source>
</evidence>
<evidence type="ECO:0000313" key="3">
    <source>
        <dbReference type="Proteomes" id="UP000727407"/>
    </source>
</evidence>
<dbReference type="Proteomes" id="UP000727407">
    <property type="component" value="Unassembled WGS sequence"/>
</dbReference>